<dbReference type="SUPFAM" id="SSF52096">
    <property type="entry name" value="ClpP/crotonase"/>
    <property type="match status" value="1"/>
</dbReference>
<organism evidence="2 3">
    <name type="scientific">Salinimonas profundi</name>
    <dbReference type="NCBI Taxonomy" id="2729140"/>
    <lineage>
        <taxon>Bacteria</taxon>
        <taxon>Pseudomonadati</taxon>
        <taxon>Pseudomonadota</taxon>
        <taxon>Gammaproteobacteria</taxon>
        <taxon>Alteromonadales</taxon>
        <taxon>Alteromonadaceae</taxon>
        <taxon>Alteromonas/Salinimonas group</taxon>
        <taxon>Salinimonas</taxon>
    </lineage>
</organism>
<feature type="signal peptide" evidence="1">
    <location>
        <begin position="1"/>
        <end position="19"/>
    </location>
</feature>
<dbReference type="InterPro" id="IPR029045">
    <property type="entry name" value="ClpP/crotonase-like_dom_sf"/>
</dbReference>
<name>A0ABR8LMC0_9ALTE</name>
<comment type="caution">
    <text evidence="2">The sequence shown here is derived from an EMBL/GenBank/DDBJ whole genome shotgun (WGS) entry which is preliminary data.</text>
</comment>
<sequence length="251" mass="27781">MILRILLIIVSLAHWHAQAATPVTSVTAHKNSIVYYGDISDAANEAVLELLNAHPKTFTTLAITSPGGEVNAGMDLGDMVFSHQLRVNIDDYCLSSCANYVFTAAPHHHISNRAVIGFHGGVTGMEDSFDTVVLTMPESQRAAAKATFANYIQNAIERQHRFFKKVGVDPTITTLGQAPVYNQHEASEAYVGWYYSIDDLHRLGVKHIEVINPPWKQRDLSQTVKFFKVSVPADRYHEDSAALAPKESHLK</sequence>
<protein>
    <recommendedName>
        <fullName evidence="4">Peptidase</fullName>
    </recommendedName>
</protein>
<accession>A0ABR8LMC0</accession>
<gene>
    <name evidence="2" type="ORF">HHX48_13300</name>
</gene>
<evidence type="ECO:0008006" key="4">
    <source>
        <dbReference type="Google" id="ProtNLM"/>
    </source>
</evidence>
<dbReference type="RefSeq" id="WP_191025911.1">
    <property type="nucleotide sequence ID" value="NZ_JABBXD010000008.1"/>
</dbReference>
<evidence type="ECO:0000256" key="1">
    <source>
        <dbReference type="SAM" id="SignalP"/>
    </source>
</evidence>
<keyword evidence="1" id="KW-0732">Signal</keyword>
<reference evidence="2 3" key="1">
    <citation type="submission" date="2020-04" db="EMBL/GenBank/DDBJ databases">
        <title>Salinimonas sp. HHU 13199.</title>
        <authorList>
            <person name="Cui X."/>
            <person name="Zhang D."/>
        </authorList>
    </citation>
    <scope>NUCLEOTIDE SEQUENCE [LARGE SCALE GENOMIC DNA]</scope>
    <source>
        <strain evidence="2 3">HHU 13199</strain>
    </source>
</reference>
<dbReference type="Gene3D" id="3.90.226.10">
    <property type="entry name" value="2-enoyl-CoA Hydratase, Chain A, domain 1"/>
    <property type="match status" value="1"/>
</dbReference>
<keyword evidence="3" id="KW-1185">Reference proteome</keyword>
<feature type="chain" id="PRO_5046895879" description="Peptidase" evidence="1">
    <location>
        <begin position="20"/>
        <end position="251"/>
    </location>
</feature>
<dbReference type="EMBL" id="JABBXD010000008">
    <property type="protein sequence ID" value="MBD3586718.1"/>
    <property type="molecule type" value="Genomic_DNA"/>
</dbReference>
<proteinExistence type="predicted"/>
<evidence type="ECO:0000313" key="2">
    <source>
        <dbReference type="EMBL" id="MBD3586718.1"/>
    </source>
</evidence>
<dbReference type="Proteomes" id="UP000624419">
    <property type="component" value="Unassembled WGS sequence"/>
</dbReference>
<evidence type="ECO:0000313" key="3">
    <source>
        <dbReference type="Proteomes" id="UP000624419"/>
    </source>
</evidence>